<evidence type="ECO:0000313" key="18">
    <source>
        <dbReference type="RefSeq" id="XP_031555285.1"/>
    </source>
</evidence>
<dbReference type="OrthoDB" id="5950645at2759"/>
<keyword evidence="4" id="KW-0109">Calcium transport</keyword>
<dbReference type="PROSITE" id="PS50297">
    <property type="entry name" value="ANK_REP_REGION"/>
    <property type="match status" value="1"/>
</dbReference>
<keyword evidence="9 15" id="KW-1133">Transmembrane helix</keyword>
<comment type="subcellular location">
    <subcellularLocation>
        <location evidence="1">Cell membrane</location>
        <topology evidence="1">Multi-pass membrane protein</topology>
    </subcellularLocation>
</comment>
<evidence type="ECO:0000256" key="10">
    <source>
        <dbReference type="ARBA" id="ARBA00023065"/>
    </source>
</evidence>
<keyword evidence="2" id="KW-0813">Transport</keyword>
<evidence type="ECO:0000256" key="5">
    <source>
        <dbReference type="ARBA" id="ARBA00022673"/>
    </source>
</evidence>
<evidence type="ECO:0000256" key="8">
    <source>
        <dbReference type="ARBA" id="ARBA00022837"/>
    </source>
</evidence>
<keyword evidence="7" id="KW-0677">Repeat</keyword>
<organism evidence="17 18">
    <name type="scientific">Actinia tenebrosa</name>
    <name type="common">Australian red waratah sea anemone</name>
    <dbReference type="NCBI Taxonomy" id="6105"/>
    <lineage>
        <taxon>Eukaryota</taxon>
        <taxon>Metazoa</taxon>
        <taxon>Cnidaria</taxon>
        <taxon>Anthozoa</taxon>
        <taxon>Hexacorallia</taxon>
        <taxon>Actiniaria</taxon>
        <taxon>Actiniidae</taxon>
        <taxon>Actinia</taxon>
    </lineage>
</organism>
<name>A0A6P8HRL3_ACTTE</name>
<dbReference type="Gene3D" id="1.10.287.70">
    <property type="match status" value="1"/>
</dbReference>
<evidence type="ECO:0000256" key="14">
    <source>
        <dbReference type="SAM" id="MobiDB-lite"/>
    </source>
</evidence>
<dbReference type="GeneID" id="116292158"/>
<keyword evidence="6 15" id="KW-0812">Transmembrane</keyword>
<feature type="transmembrane region" description="Helical" evidence="15">
    <location>
        <begin position="449"/>
        <end position="466"/>
    </location>
</feature>
<dbReference type="Pfam" id="PF00520">
    <property type="entry name" value="Ion_trans"/>
    <property type="match status" value="1"/>
</dbReference>
<feature type="transmembrane region" description="Helical" evidence="15">
    <location>
        <begin position="337"/>
        <end position="355"/>
    </location>
</feature>
<accession>A0A6P8HRL3</accession>
<keyword evidence="11 15" id="KW-0472">Membrane</keyword>
<keyword evidence="10" id="KW-0406">Ion transport</keyword>
<feature type="transmembrane region" description="Helical" evidence="15">
    <location>
        <begin position="549"/>
        <end position="573"/>
    </location>
</feature>
<feature type="region of interest" description="Disordered" evidence="14">
    <location>
        <begin position="718"/>
        <end position="738"/>
    </location>
</feature>
<dbReference type="PANTHER" id="PTHR10582">
    <property type="entry name" value="TRANSIENT RECEPTOR POTENTIAL ION CHANNEL PROTEIN"/>
    <property type="match status" value="1"/>
</dbReference>
<evidence type="ECO:0000256" key="4">
    <source>
        <dbReference type="ARBA" id="ARBA00022568"/>
    </source>
</evidence>
<dbReference type="SUPFAM" id="SSF48403">
    <property type="entry name" value="Ankyrin repeat"/>
    <property type="match status" value="1"/>
</dbReference>
<dbReference type="AlphaFoldDB" id="A0A6P8HRL3"/>
<dbReference type="GO" id="GO:0005262">
    <property type="term" value="F:calcium channel activity"/>
    <property type="evidence" value="ECO:0007669"/>
    <property type="project" value="UniProtKB-KW"/>
</dbReference>
<dbReference type="Proteomes" id="UP000515163">
    <property type="component" value="Unplaced"/>
</dbReference>
<reference evidence="18" key="1">
    <citation type="submission" date="2025-08" db="UniProtKB">
        <authorList>
            <consortium name="RefSeq"/>
        </authorList>
    </citation>
    <scope>IDENTIFICATION</scope>
    <source>
        <tissue evidence="18">Tentacle</tissue>
    </source>
</reference>
<feature type="repeat" description="ANK" evidence="13">
    <location>
        <begin position="200"/>
        <end position="232"/>
    </location>
</feature>
<keyword evidence="12" id="KW-0407">Ion channel</keyword>
<evidence type="ECO:0000256" key="3">
    <source>
        <dbReference type="ARBA" id="ARBA00022475"/>
    </source>
</evidence>
<sequence>MIPNGRIHKNKIAPVHVPASRKNHESEGDDEFEKTPGVEANGIPLRPRHRSSHSRKARGISSFEAAGRVKLGFTRWKLKALDEKTMPNKGNQPLGSQRARGGMSKLGIPNKLNYHRMNAAQLSDLEELVDETIVGKRRERGGKKSDGQRQAGRSINSSSRALILYFSKLSANINENEVIDLEFVDTLIKTGADINTTDRHGQTIMHEASRQWEVDVARFLIEREADAKEALDQFYSKDRANRKQFFHLNYLEPAIPKCLSCGWPQTAMEVVVLHKQFDLIMHPVFQRLIKVKWEHFGKRGAWLQSLAGVVFVILWTIFGVTTVGYGKYDYYTQISKSWWRIVIGSVAILMTLNEIRRELFEYYFSKKEHRRWKRWREAELYKDLEYCHPRWPGERLYLMQEIDILRHQEPTYFKDAWNIFDWISYFLILASMITHFVAIFTDYRAMSKIHTNVMSATVICLWIRLLKIFRAFTSLGPFVVMCGHLIFDVLKFGFLFIIFYVPYAASFWMVFSNHSVSGYSEVSDLLYSMFRMTVVDEYNYDGLSEAEPIMSKILCGTYIALSAITCLNLFIALMSDTFQRVYDNVKANSVMQQANTITNLENSLSVTKRRNFANFIHTRCCPDELYYDDDIVDDEEGDLKRMTHQIKEGLDEVHEILKVPKMNKNGRNNASTSEVEQLLSDIKRLEEQQLTISSQFNAQFDEIKELLAVVISKQNRRKKRSPLDEEIPAPASRNVETL</sequence>
<proteinExistence type="predicted"/>
<keyword evidence="17" id="KW-1185">Reference proteome</keyword>
<dbReference type="GO" id="GO:0098703">
    <property type="term" value="P:calcium ion import across plasma membrane"/>
    <property type="evidence" value="ECO:0007669"/>
    <property type="project" value="TreeGrafter"/>
</dbReference>
<feature type="compositionally biased region" description="Basic residues" evidence="14">
    <location>
        <begin position="46"/>
        <end position="58"/>
    </location>
</feature>
<evidence type="ECO:0000256" key="12">
    <source>
        <dbReference type="ARBA" id="ARBA00023303"/>
    </source>
</evidence>
<dbReference type="Gene3D" id="1.25.40.20">
    <property type="entry name" value="Ankyrin repeat-containing domain"/>
    <property type="match status" value="1"/>
</dbReference>
<feature type="transmembrane region" description="Helical" evidence="15">
    <location>
        <begin position="301"/>
        <end position="325"/>
    </location>
</feature>
<dbReference type="InterPro" id="IPR002110">
    <property type="entry name" value="Ankyrin_rpt"/>
</dbReference>
<keyword evidence="5" id="KW-0107">Calcium channel</keyword>
<gene>
    <name evidence="18" type="primary">LOC116292158</name>
</gene>
<keyword evidence="8" id="KW-0106">Calcium</keyword>
<evidence type="ECO:0000256" key="2">
    <source>
        <dbReference type="ARBA" id="ARBA00022448"/>
    </source>
</evidence>
<dbReference type="InterPro" id="IPR005821">
    <property type="entry name" value="Ion_trans_dom"/>
</dbReference>
<evidence type="ECO:0000259" key="16">
    <source>
        <dbReference type="Pfam" id="PF00520"/>
    </source>
</evidence>
<evidence type="ECO:0000256" key="6">
    <source>
        <dbReference type="ARBA" id="ARBA00022692"/>
    </source>
</evidence>
<feature type="region of interest" description="Disordered" evidence="14">
    <location>
        <begin position="1"/>
        <end position="59"/>
    </location>
</feature>
<evidence type="ECO:0000256" key="7">
    <source>
        <dbReference type="ARBA" id="ARBA00022737"/>
    </source>
</evidence>
<dbReference type="InterPro" id="IPR024862">
    <property type="entry name" value="TRPV"/>
</dbReference>
<protein>
    <submittedName>
        <fullName evidence="18">Transient receptor potential cation channel subfamily V member 4-like</fullName>
    </submittedName>
</protein>
<dbReference type="PROSITE" id="PS50088">
    <property type="entry name" value="ANK_REPEAT"/>
    <property type="match status" value="1"/>
</dbReference>
<dbReference type="PANTHER" id="PTHR10582:SF33">
    <property type="entry name" value="TRANSIENT RECEPTOR POTENTIAL CHANNEL PYREXIA"/>
    <property type="match status" value="1"/>
</dbReference>
<keyword evidence="13" id="KW-0040">ANK repeat</keyword>
<dbReference type="InParanoid" id="A0A6P8HRL3"/>
<dbReference type="InterPro" id="IPR036770">
    <property type="entry name" value="Ankyrin_rpt-contain_sf"/>
</dbReference>
<evidence type="ECO:0000256" key="11">
    <source>
        <dbReference type="ARBA" id="ARBA00023136"/>
    </source>
</evidence>
<evidence type="ECO:0000256" key="1">
    <source>
        <dbReference type="ARBA" id="ARBA00004651"/>
    </source>
</evidence>
<dbReference type="RefSeq" id="XP_031555285.1">
    <property type="nucleotide sequence ID" value="XM_031699425.1"/>
</dbReference>
<evidence type="ECO:0000256" key="9">
    <source>
        <dbReference type="ARBA" id="ARBA00022989"/>
    </source>
</evidence>
<evidence type="ECO:0000313" key="17">
    <source>
        <dbReference type="Proteomes" id="UP000515163"/>
    </source>
</evidence>
<feature type="transmembrane region" description="Helical" evidence="15">
    <location>
        <begin position="478"/>
        <end position="501"/>
    </location>
</feature>
<feature type="compositionally biased region" description="Basic residues" evidence="14">
    <location>
        <begin position="1"/>
        <end position="11"/>
    </location>
</feature>
<dbReference type="GO" id="GO:0005886">
    <property type="term" value="C:plasma membrane"/>
    <property type="evidence" value="ECO:0007669"/>
    <property type="project" value="UniProtKB-SubCell"/>
</dbReference>
<dbReference type="KEGG" id="aten:116292158"/>
<keyword evidence="3" id="KW-1003">Cell membrane</keyword>
<feature type="domain" description="Ion transport" evidence="16">
    <location>
        <begin position="311"/>
        <end position="584"/>
    </location>
</feature>
<feature type="transmembrane region" description="Helical" evidence="15">
    <location>
        <begin position="422"/>
        <end position="443"/>
    </location>
</feature>
<evidence type="ECO:0000256" key="13">
    <source>
        <dbReference type="PROSITE-ProRule" id="PRU00023"/>
    </source>
</evidence>
<evidence type="ECO:0000256" key="15">
    <source>
        <dbReference type="SAM" id="Phobius"/>
    </source>
</evidence>